<evidence type="ECO:0000256" key="3">
    <source>
        <dbReference type="ARBA" id="ARBA00023163"/>
    </source>
</evidence>
<sequence length="131" mass="14292">MGRNRTFDEDEVVERCAEVFRRTGYEGSSIDDLVAATGLHRGSLYSAFGSKRGLFVLALRRSAASGALTDATTDLVLVALMELAWRDPEIRSIAFGILDDSPGDTATTLGRRLVDRAVETPDHSDTRKETS</sequence>
<dbReference type="InterPro" id="IPR009057">
    <property type="entry name" value="Homeodomain-like_sf"/>
</dbReference>
<keyword evidence="7" id="KW-1185">Reference proteome</keyword>
<dbReference type="AlphaFoldDB" id="A0A4S4FFU3"/>
<evidence type="ECO:0000256" key="1">
    <source>
        <dbReference type="ARBA" id="ARBA00023015"/>
    </source>
</evidence>
<dbReference type="Proteomes" id="UP000307380">
    <property type="component" value="Unassembled WGS sequence"/>
</dbReference>
<gene>
    <name evidence="6" type="ORF">E6C70_15740</name>
</gene>
<reference evidence="6 7" key="1">
    <citation type="submission" date="2019-04" db="EMBL/GenBank/DDBJ databases">
        <authorList>
            <person name="Jiang L."/>
        </authorList>
    </citation>
    <scope>NUCLEOTIDE SEQUENCE [LARGE SCALE GENOMIC DNA]</scope>
    <source>
        <strain evidence="6 7">YIM 131861</strain>
    </source>
</reference>
<organism evidence="6 7">
    <name type="scientific">Orlajensenia flava</name>
    <dbReference type="NCBI Taxonomy" id="2565934"/>
    <lineage>
        <taxon>Bacteria</taxon>
        <taxon>Bacillati</taxon>
        <taxon>Actinomycetota</taxon>
        <taxon>Actinomycetes</taxon>
        <taxon>Micrococcales</taxon>
        <taxon>Microbacteriaceae</taxon>
        <taxon>Orlajensenia</taxon>
    </lineage>
</organism>
<dbReference type="GO" id="GO:0003677">
    <property type="term" value="F:DNA binding"/>
    <property type="evidence" value="ECO:0007669"/>
    <property type="project" value="UniProtKB-UniRule"/>
</dbReference>
<dbReference type="SUPFAM" id="SSF46689">
    <property type="entry name" value="Homeodomain-like"/>
    <property type="match status" value="1"/>
</dbReference>
<evidence type="ECO:0000256" key="4">
    <source>
        <dbReference type="PROSITE-ProRule" id="PRU00335"/>
    </source>
</evidence>
<dbReference type="Pfam" id="PF00440">
    <property type="entry name" value="TetR_N"/>
    <property type="match status" value="1"/>
</dbReference>
<keyword evidence="3" id="KW-0804">Transcription</keyword>
<dbReference type="PROSITE" id="PS50977">
    <property type="entry name" value="HTH_TETR_2"/>
    <property type="match status" value="1"/>
</dbReference>
<evidence type="ECO:0000259" key="5">
    <source>
        <dbReference type="PROSITE" id="PS50977"/>
    </source>
</evidence>
<dbReference type="PRINTS" id="PR00455">
    <property type="entry name" value="HTHTETR"/>
</dbReference>
<protein>
    <submittedName>
        <fullName evidence="6">Helix-turn-helix transcriptional regulator</fullName>
    </submittedName>
</protein>
<dbReference type="Gene3D" id="1.10.10.60">
    <property type="entry name" value="Homeodomain-like"/>
    <property type="match status" value="1"/>
</dbReference>
<dbReference type="InterPro" id="IPR001647">
    <property type="entry name" value="HTH_TetR"/>
</dbReference>
<proteinExistence type="predicted"/>
<keyword evidence="1" id="KW-0805">Transcription regulation</keyword>
<evidence type="ECO:0000256" key="2">
    <source>
        <dbReference type="ARBA" id="ARBA00023125"/>
    </source>
</evidence>
<dbReference type="PANTHER" id="PTHR47506:SF1">
    <property type="entry name" value="HTH-TYPE TRANSCRIPTIONAL REGULATOR YJDC"/>
    <property type="match status" value="1"/>
</dbReference>
<dbReference type="RefSeq" id="WP_136425458.1">
    <property type="nucleotide sequence ID" value="NZ_OZ241748.1"/>
</dbReference>
<evidence type="ECO:0000313" key="6">
    <source>
        <dbReference type="EMBL" id="THG29069.1"/>
    </source>
</evidence>
<comment type="caution">
    <text evidence="6">The sequence shown here is derived from an EMBL/GenBank/DDBJ whole genome shotgun (WGS) entry which is preliminary data.</text>
</comment>
<dbReference type="OrthoDB" id="9805134at2"/>
<feature type="domain" description="HTH tetR-type" evidence="5">
    <location>
        <begin position="6"/>
        <end position="66"/>
    </location>
</feature>
<accession>A0A4S4FFU3</accession>
<dbReference type="PANTHER" id="PTHR47506">
    <property type="entry name" value="TRANSCRIPTIONAL REGULATORY PROTEIN"/>
    <property type="match status" value="1"/>
</dbReference>
<evidence type="ECO:0000313" key="7">
    <source>
        <dbReference type="Proteomes" id="UP000307380"/>
    </source>
</evidence>
<dbReference type="PROSITE" id="PS01081">
    <property type="entry name" value="HTH_TETR_1"/>
    <property type="match status" value="1"/>
</dbReference>
<dbReference type="InterPro" id="IPR023772">
    <property type="entry name" value="DNA-bd_HTH_TetR-type_CS"/>
</dbReference>
<dbReference type="EMBL" id="SSSN01000015">
    <property type="protein sequence ID" value="THG29069.1"/>
    <property type="molecule type" value="Genomic_DNA"/>
</dbReference>
<feature type="DNA-binding region" description="H-T-H motif" evidence="4">
    <location>
        <begin position="29"/>
        <end position="48"/>
    </location>
</feature>
<keyword evidence="2 4" id="KW-0238">DNA-binding</keyword>
<name>A0A4S4FFU3_9MICO</name>